<dbReference type="Pfam" id="PF13440">
    <property type="entry name" value="Polysacc_synt_3"/>
    <property type="match status" value="1"/>
</dbReference>
<evidence type="ECO:0000256" key="4">
    <source>
        <dbReference type="ARBA" id="ARBA00022989"/>
    </source>
</evidence>
<name>A0A366ETA3_9BACI</name>
<dbReference type="GO" id="GO:0005886">
    <property type="term" value="C:plasma membrane"/>
    <property type="evidence" value="ECO:0007669"/>
    <property type="project" value="UniProtKB-SubCell"/>
</dbReference>
<evidence type="ECO:0000313" key="8">
    <source>
        <dbReference type="Proteomes" id="UP000252118"/>
    </source>
</evidence>
<keyword evidence="2" id="KW-1003">Cell membrane</keyword>
<dbReference type="AlphaFoldDB" id="A0A366ETA3"/>
<comment type="subcellular location">
    <subcellularLocation>
        <location evidence="1">Cell membrane</location>
        <topology evidence="1">Multi-pass membrane protein</topology>
    </subcellularLocation>
</comment>
<dbReference type="Proteomes" id="UP000252118">
    <property type="component" value="Unassembled WGS sequence"/>
</dbReference>
<feature type="transmembrane region" description="Helical" evidence="6">
    <location>
        <begin position="196"/>
        <end position="218"/>
    </location>
</feature>
<dbReference type="EMBL" id="QNRJ01000005">
    <property type="protein sequence ID" value="RBP04715.1"/>
    <property type="molecule type" value="Genomic_DNA"/>
</dbReference>
<evidence type="ECO:0000313" key="7">
    <source>
        <dbReference type="EMBL" id="RBP04715.1"/>
    </source>
</evidence>
<feature type="transmembrane region" description="Helical" evidence="6">
    <location>
        <begin position="137"/>
        <end position="156"/>
    </location>
</feature>
<keyword evidence="4 6" id="KW-1133">Transmembrane helix</keyword>
<feature type="transmembrane region" description="Helical" evidence="6">
    <location>
        <begin position="168"/>
        <end position="190"/>
    </location>
</feature>
<accession>A0A366ETA3</accession>
<sequence length="481" mass="53405">MMLILAGLRKKLFKMSEMKAGAILSYLSLFITITIALTYTPIMLRLLGQSDFGLYALIGSVAAYFSVMDMGLGNAVVRYTARNKAIGDKGSEANLNGMFLILYTIIGLLTIIIGAIFLKMIDNIFGASLTVSELNKAKIMVVVLIVNFALSFPLSIFGSIMNAYEKFIIVKVVGITRSIMIPIITLSVLFLGYGPISMVVITTVINISCLLFNVFYCFKNLKINFYFGNLDFGLLKEILGYSSFIFLNIIVDQIYWNTDQFILGALTGTLSVAVYAIAMQFITIFKMFSTSISNLFLPRASAMVAKNASNEILTETMIKYGRVQYIIMSYVLSGFILFGYQFITIWAGDNYSNAYYIVLIVMIPLTIPLIQNFGISILQAKNLHGFRSIVYLIIAILNILISIPLVIKYDGIGSAVATGLSLILGHIIIINIYYNRKIGINIILFWKNILQMSIPAALALLTGFLINNFISESEVIYLTLN</sequence>
<feature type="transmembrane region" description="Helical" evidence="6">
    <location>
        <begin position="354"/>
        <end position="377"/>
    </location>
</feature>
<feature type="transmembrane region" description="Helical" evidence="6">
    <location>
        <begin position="325"/>
        <end position="348"/>
    </location>
</feature>
<feature type="transmembrane region" description="Helical" evidence="6">
    <location>
        <begin position="389"/>
        <end position="407"/>
    </location>
</feature>
<evidence type="ECO:0000256" key="3">
    <source>
        <dbReference type="ARBA" id="ARBA00022692"/>
    </source>
</evidence>
<comment type="caution">
    <text evidence="7">The sequence shown here is derived from an EMBL/GenBank/DDBJ whole genome shotgun (WGS) entry which is preliminary data.</text>
</comment>
<feature type="non-terminal residue" evidence="7">
    <location>
        <position position="481"/>
    </location>
</feature>
<feature type="transmembrane region" description="Helical" evidence="6">
    <location>
        <begin position="98"/>
        <end position="117"/>
    </location>
</feature>
<gene>
    <name evidence="7" type="ORF">DET59_1051</name>
</gene>
<organism evidence="7 8">
    <name type="scientific">Rossellomorea aquimaris</name>
    <dbReference type="NCBI Taxonomy" id="189382"/>
    <lineage>
        <taxon>Bacteria</taxon>
        <taxon>Bacillati</taxon>
        <taxon>Bacillota</taxon>
        <taxon>Bacilli</taxon>
        <taxon>Bacillales</taxon>
        <taxon>Bacillaceae</taxon>
        <taxon>Rossellomorea</taxon>
    </lineage>
</organism>
<evidence type="ECO:0000256" key="6">
    <source>
        <dbReference type="SAM" id="Phobius"/>
    </source>
</evidence>
<dbReference type="PANTHER" id="PTHR30250">
    <property type="entry name" value="PST FAMILY PREDICTED COLANIC ACID TRANSPORTER"/>
    <property type="match status" value="1"/>
</dbReference>
<keyword evidence="5 6" id="KW-0472">Membrane</keyword>
<proteinExistence type="predicted"/>
<dbReference type="InterPro" id="IPR050833">
    <property type="entry name" value="Poly_Biosynth_Transport"/>
</dbReference>
<evidence type="ECO:0000256" key="2">
    <source>
        <dbReference type="ARBA" id="ARBA00022475"/>
    </source>
</evidence>
<feature type="transmembrane region" description="Helical" evidence="6">
    <location>
        <begin position="413"/>
        <end position="434"/>
    </location>
</feature>
<reference evidence="7 8" key="1">
    <citation type="submission" date="2018-06" db="EMBL/GenBank/DDBJ databases">
        <title>Freshwater and sediment microbial communities from various areas in North America, analyzing microbe dynamics in response to fracking.</title>
        <authorList>
            <person name="Lamendella R."/>
        </authorList>
    </citation>
    <scope>NUCLEOTIDE SEQUENCE [LARGE SCALE GENOMIC DNA]</scope>
    <source>
        <strain evidence="7 8">97B</strain>
    </source>
</reference>
<feature type="transmembrane region" description="Helical" evidence="6">
    <location>
        <begin position="454"/>
        <end position="471"/>
    </location>
</feature>
<evidence type="ECO:0000256" key="5">
    <source>
        <dbReference type="ARBA" id="ARBA00023136"/>
    </source>
</evidence>
<protein>
    <submittedName>
        <fullName evidence="7">O-antigen/teichoic acid export membrane protein</fullName>
    </submittedName>
</protein>
<feature type="transmembrane region" description="Helical" evidence="6">
    <location>
        <begin position="262"/>
        <end position="285"/>
    </location>
</feature>
<evidence type="ECO:0000256" key="1">
    <source>
        <dbReference type="ARBA" id="ARBA00004651"/>
    </source>
</evidence>
<keyword evidence="3 6" id="KW-0812">Transmembrane</keyword>
<feature type="transmembrane region" description="Helical" evidence="6">
    <location>
        <begin position="52"/>
        <end position="77"/>
    </location>
</feature>
<dbReference type="PANTHER" id="PTHR30250:SF26">
    <property type="entry name" value="PSMA PROTEIN"/>
    <property type="match status" value="1"/>
</dbReference>